<evidence type="ECO:0000256" key="5">
    <source>
        <dbReference type="SAM" id="Phobius"/>
    </source>
</evidence>
<evidence type="ECO:0000256" key="4">
    <source>
        <dbReference type="SAM" id="MobiDB-lite"/>
    </source>
</evidence>
<name>A0ABT1HAD7_9NOCA</name>
<accession>A0ABT1HAD7</accession>
<proteinExistence type="predicted"/>
<keyword evidence="5" id="KW-0472">Membrane</keyword>
<dbReference type="InterPro" id="IPR049052">
    <property type="entry name" value="nSTAND1"/>
</dbReference>
<feature type="compositionally biased region" description="Polar residues" evidence="4">
    <location>
        <begin position="24"/>
        <end position="34"/>
    </location>
</feature>
<feature type="domain" description="Novel STAND NTPase 1" evidence="6">
    <location>
        <begin position="53"/>
        <end position="439"/>
    </location>
</feature>
<dbReference type="Proteomes" id="UP001206895">
    <property type="component" value="Unassembled WGS sequence"/>
</dbReference>
<dbReference type="InterPro" id="IPR027417">
    <property type="entry name" value="P-loop_NTPase"/>
</dbReference>
<dbReference type="InterPro" id="IPR036322">
    <property type="entry name" value="WD40_repeat_dom_sf"/>
</dbReference>
<dbReference type="PROSITE" id="PS50294">
    <property type="entry name" value="WD_REPEATS_REGION"/>
    <property type="match status" value="1"/>
</dbReference>
<dbReference type="PANTHER" id="PTHR19879:SF9">
    <property type="entry name" value="TRANSCRIPTION INITIATION FACTOR TFIID SUBUNIT 5"/>
    <property type="match status" value="1"/>
</dbReference>
<evidence type="ECO:0000313" key="7">
    <source>
        <dbReference type="EMBL" id="MCP2174641.1"/>
    </source>
</evidence>
<dbReference type="PANTHER" id="PTHR19879">
    <property type="entry name" value="TRANSCRIPTION INITIATION FACTOR TFIID"/>
    <property type="match status" value="1"/>
</dbReference>
<feature type="repeat" description="WD" evidence="3">
    <location>
        <begin position="799"/>
        <end position="840"/>
    </location>
</feature>
<dbReference type="SUPFAM" id="SSF50978">
    <property type="entry name" value="WD40 repeat-like"/>
    <property type="match status" value="2"/>
</dbReference>
<keyword evidence="1 3" id="KW-0853">WD repeat</keyword>
<dbReference type="EMBL" id="JAMTCJ010000001">
    <property type="protein sequence ID" value="MCP2174641.1"/>
    <property type="molecule type" value="Genomic_DNA"/>
</dbReference>
<evidence type="ECO:0000313" key="8">
    <source>
        <dbReference type="Proteomes" id="UP001206895"/>
    </source>
</evidence>
<dbReference type="SUPFAM" id="SSF50993">
    <property type="entry name" value="Peptidase/esterase 'gauge' domain"/>
    <property type="match status" value="1"/>
</dbReference>
<keyword evidence="5" id="KW-0812">Transmembrane</keyword>
<evidence type="ECO:0000256" key="2">
    <source>
        <dbReference type="ARBA" id="ARBA00022737"/>
    </source>
</evidence>
<evidence type="ECO:0000256" key="3">
    <source>
        <dbReference type="PROSITE-ProRule" id="PRU00221"/>
    </source>
</evidence>
<dbReference type="PROSITE" id="PS00678">
    <property type="entry name" value="WD_REPEATS_1"/>
    <property type="match status" value="1"/>
</dbReference>
<comment type="caution">
    <text evidence="7">The sequence shown here is derived from an EMBL/GenBank/DDBJ whole genome shotgun (WGS) entry which is preliminary data.</text>
</comment>
<dbReference type="InterPro" id="IPR015943">
    <property type="entry name" value="WD40/YVTN_repeat-like_dom_sf"/>
</dbReference>
<dbReference type="SUPFAM" id="SSF52540">
    <property type="entry name" value="P-loop containing nucleoside triphosphate hydrolases"/>
    <property type="match status" value="1"/>
</dbReference>
<dbReference type="SMART" id="SM00320">
    <property type="entry name" value="WD40"/>
    <property type="match status" value="9"/>
</dbReference>
<keyword evidence="8" id="KW-1185">Reference proteome</keyword>
<dbReference type="Gene3D" id="2.130.10.10">
    <property type="entry name" value="YVTN repeat-like/Quinoprotein amine dehydrogenase"/>
    <property type="match status" value="4"/>
</dbReference>
<reference evidence="7 8" key="1">
    <citation type="submission" date="2022-06" db="EMBL/GenBank/DDBJ databases">
        <title>Genomic Encyclopedia of Archaeal and Bacterial Type Strains, Phase II (KMG-II): from individual species to whole genera.</title>
        <authorList>
            <person name="Goeker M."/>
        </authorList>
    </citation>
    <scope>NUCLEOTIDE SEQUENCE [LARGE SCALE GENOMIC DNA]</scope>
    <source>
        <strain evidence="7 8">DSM 44693</strain>
    </source>
</reference>
<sequence length="1193" mass="122348">MHDTVVSRAASRSHRPIAELPPQQLGTDETYTPTDDSDSETVVGTRATASGGPYRPLTPYLRSDAELFSGRTELWRRLHVRAIPGNGPVTVLGPCGSGKTSLLHAGLIPAVERMGLRLNDTRVPAVVATMTPGPTPLAALADTFGADPELLDAEPDAWVDAVAGRADAAGHASLLVIDQAEELFTLCDRATRTSFLRVVDALAADSRIAVVLGLQAEFYPDAAADPVLVRTLEDRAVVVRMMIEDEIVDAIELPARIRGATVESGLAAEIAHDLSRVESTTPPLIALGVLMDHLWRTRGDSGVTRQAYRASDPVADIVGVAADRAISRLSATDRVTARLVLLATVRFTEAGHLVGTGVTAAGLESVLSARPRTGRVLAHLVDAGVLTVDTNGGVRLAHESLVGAWPRLAGWIDERRTDAPVLAALQTDAAGWEADHRPDSSLYGGDRLRAATRAVQEIDSLSPDAAYFLSRSRERAALRTSRRRVLLGLLVIVAVVASVLAITQFVRGGDASTGRDAARLDATLARVAATTVTDPSAAATLALAAYREAPQDPRTRSALLATQSSPVARTIGTPDPSVAVAASGDGRRVALTGADGVVRILSTATPTGQDPTPAAVTVPAPSTPVVGASAALNADGSVLARRGETGSLELWRIAGNTPTRVSTIAQTATDRASGPQTVSFSAVRPWLAATDATGTVRIWDVSDAAAPAVVGTVAGAPTTVLAWNPRRPQLLAGSAQGATLWDLTDPSAPRSVSSVDTAGRVDSIALDADGRRVAVGDTSGSAALFDLGANGLLARGPGVAASSGGVESLSFAPGGTRLALTSADGTAQVWDVTHPDAPRRALPALRSQTSALASTVFTDESTLISAGTSAPIAWSLPTGLLDGGFGGALPPACSVTRNACVTSFARGPVQVWDASDPTAPRAIAAIDGPGHFNGATMSPDGLWMMTSDSRHLAQLWDVRDIRKPVAVGAPLALGREDVDHMVFSPSSSQLATSTAGGTQVQIWDVSLRGLAPLATVGLGGVDVDAVAFGADSGSIALGGADGAVRRWAVSQTGASPVSGVFATRGPVTAITAAGTTFLAGDATGSLTRWDERSGRQIGAGVVVGSSAITSIATTGASTVVAGADGRLHRLDADGTVLDAGSLFGPNDKGDSAITTITPTTVVASGATGRQQFWTIDPTTVARQICARTAAGNC</sequence>
<dbReference type="RefSeq" id="WP_253659677.1">
    <property type="nucleotide sequence ID" value="NZ_BAAAJQ010000001.1"/>
</dbReference>
<keyword evidence="5" id="KW-1133">Transmembrane helix</keyword>
<gene>
    <name evidence="7" type="ORF">LX13_000448</name>
</gene>
<evidence type="ECO:0000259" key="6">
    <source>
        <dbReference type="Pfam" id="PF20703"/>
    </source>
</evidence>
<evidence type="ECO:0000256" key="1">
    <source>
        <dbReference type="ARBA" id="ARBA00022574"/>
    </source>
</evidence>
<dbReference type="InterPro" id="IPR001680">
    <property type="entry name" value="WD40_rpt"/>
</dbReference>
<organism evidence="7 8">
    <name type="scientific">Williamsia maris</name>
    <dbReference type="NCBI Taxonomy" id="72806"/>
    <lineage>
        <taxon>Bacteria</taxon>
        <taxon>Bacillati</taxon>
        <taxon>Actinomycetota</taxon>
        <taxon>Actinomycetes</taxon>
        <taxon>Mycobacteriales</taxon>
        <taxon>Nocardiaceae</taxon>
        <taxon>Williamsia</taxon>
    </lineage>
</organism>
<dbReference type="InterPro" id="IPR019775">
    <property type="entry name" value="WD40_repeat_CS"/>
</dbReference>
<dbReference type="PROSITE" id="PS50082">
    <property type="entry name" value="WD_REPEATS_2"/>
    <property type="match status" value="1"/>
</dbReference>
<keyword evidence="2" id="KW-0677">Repeat</keyword>
<dbReference type="Pfam" id="PF20703">
    <property type="entry name" value="nSTAND1"/>
    <property type="match status" value="1"/>
</dbReference>
<protein>
    <submittedName>
        <fullName evidence="7">WD40 repeat</fullName>
    </submittedName>
</protein>
<feature type="region of interest" description="Disordered" evidence="4">
    <location>
        <begin position="1"/>
        <end position="56"/>
    </location>
</feature>
<dbReference type="Pfam" id="PF00400">
    <property type="entry name" value="WD40"/>
    <property type="match status" value="1"/>
</dbReference>
<feature type="transmembrane region" description="Helical" evidence="5">
    <location>
        <begin position="485"/>
        <end position="506"/>
    </location>
</feature>